<gene>
    <name evidence="2" type="ORF">F9802_09145</name>
</gene>
<feature type="domain" description="AB hydrolase-1" evidence="1">
    <location>
        <begin position="56"/>
        <end position="272"/>
    </location>
</feature>
<organism evidence="2 3">
    <name type="scientific">Bacillus aerolatus</name>
    <dbReference type="NCBI Taxonomy" id="2653354"/>
    <lineage>
        <taxon>Bacteria</taxon>
        <taxon>Bacillati</taxon>
        <taxon>Bacillota</taxon>
        <taxon>Bacilli</taxon>
        <taxon>Bacillales</taxon>
        <taxon>Bacillaceae</taxon>
        <taxon>Bacillus</taxon>
    </lineage>
</organism>
<dbReference type="InterPro" id="IPR050266">
    <property type="entry name" value="AB_hydrolase_sf"/>
</dbReference>
<dbReference type="Proteomes" id="UP000429595">
    <property type="component" value="Unassembled WGS sequence"/>
</dbReference>
<dbReference type="SUPFAM" id="SSF53474">
    <property type="entry name" value="alpha/beta-Hydrolases"/>
    <property type="match status" value="1"/>
</dbReference>
<dbReference type="EMBL" id="WEIO01000004">
    <property type="protein sequence ID" value="KAB7707163.1"/>
    <property type="molecule type" value="Genomic_DNA"/>
</dbReference>
<accession>A0A6I1FG76</accession>
<dbReference type="InterPro" id="IPR000073">
    <property type="entry name" value="AB_hydrolase_1"/>
</dbReference>
<comment type="caution">
    <text evidence="2">The sequence shown here is derived from an EMBL/GenBank/DDBJ whole genome shotgun (WGS) entry which is preliminary data.</text>
</comment>
<protein>
    <submittedName>
        <fullName evidence="2">Alpha/beta fold hydrolase</fullName>
    </submittedName>
</protein>
<name>A0A6I1FG76_9BACI</name>
<dbReference type="GO" id="GO:0016020">
    <property type="term" value="C:membrane"/>
    <property type="evidence" value="ECO:0007669"/>
    <property type="project" value="TreeGrafter"/>
</dbReference>
<proteinExistence type="predicted"/>
<dbReference type="Gene3D" id="3.40.50.1820">
    <property type="entry name" value="alpha/beta hydrolase"/>
    <property type="match status" value="1"/>
</dbReference>
<reference evidence="2 3" key="1">
    <citation type="submission" date="2019-10" db="EMBL/GenBank/DDBJ databases">
        <title>Bacillus aerolatum sp. nov., isolated from bioaerosol of sport playgrounds.</title>
        <authorList>
            <person name="Chen P."/>
            <person name="Zhang G."/>
        </authorList>
    </citation>
    <scope>NUCLEOTIDE SEQUENCE [LARGE SCALE GENOMIC DNA]</scope>
    <source>
        <strain evidence="2 3">CX253</strain>
    </source>
</reference>
<dbReference type="RefSeq" id="WP_152151147.1">
    <property type="nucleotide sequence ID" value="NZ_WEIO01000004.1"/>
</dbReference>
<dbReference type="GO" id="GO:0016787">
    <property type="term" value="F:hydrolase activity"/>
    <property type="evidence" value="ECO:0007669"/>
    <property type="project" value="UniProtKB-KW"/>
</dbReference>
<dbReference type="InterPro" id="IPR029058">
    <property type="entry name" value="AB_hydrolase_fold"/>
</dbReference>
<dbReference type="PANTHER" id="PTHR43798:SF33">
    <property type="entry name" value="HYDROLASE, PUTATIVE (AFU_ORTHOLOGUE AFUA_2G14860)-RELATED"/>
    <property type="match status" value="1"/>
</dbReference>
<dbReference type="PANTHER" id="PTHR43798">
    <property type="entry name" value="MONOACYLGLYCEROL LIPASE"/>
    <property type="match status" value="1"/>
</dbReference>
<dbReference type="Pfam" id="PF00561">
    <property type="entry name" value="Abhydrolase_1"/>
    <property type="match status" value="1"/>
</dbReference>
<dbReference type="AlphaFoldDB" id="A0A6I1FG76"/>
<evidence type="ECO:0000313" key="2">
    <source>
        <dbReference type="EMBL" id="KAB7707163.1"/>
    </source>
</evidence>
<dbReference type="PRINTS" id="PR00111">
    <property type="entry name" value="ABHYDROLASE"/>
</dbReference>
<keyword evidence="3" id="KW-1185">Reference proteome</keyword>
<evidence type="ECO:0000313" key="3">
    <source>
        <dbReference type="Proteomes" id="UP000429595"/>
    </source>
</evidence>
<keyword evidence="2" id="KW-0378">Hydrolase</keyword>
<sequence>MENSSIYDHPHIKKHLLRQYEDYLQLFECEIERDYVQTRFGKTHVLKLGKEDGQPLFIFHGANCLNPMTLSWFKRLFAKYKVYAPDLIGHPGYSDETRICPEDDSFALWVSDLLDHYGIEKCSFAGVSYGSGIVLRLAAYYPEKISCAILVVPTGICAFSKWWLIQRMSLSFTLYQLTDSTKYRKAIANAMSAGSMKAIDEEIIGTIFQHVSLERNLPKLSLKKELRHYHAPTLVIAGMQDVFFPENKLFKKAADIFGNLLEWRAYNMGHFPSHRYLECINGDMISFLHTHYREEI</sequence>
<evidence type="ECO:0000259" key="1">
    <source>
        <dbReference type="Pfam" id="PF00561"/>
    </source>
</evidence>